<organism evidence="2 3">
    <name type="scientific">Brachybacterium vulturis</name>
    <dbReference type="NCBI Taxonomy" id="2017484"/>
    <lineage>
        <taxon>Bacteria</taxon>
        <taxon>Bacillati</taxon>
        <taxon>Actinomycetota</taxon>
        <taxon>Actinomycetes</taxon>
        <taxon>Micrococcales</taxon>
        <taxon>Dermabacteraceae</taxon>
        <taxon>Brachybacterium</taxon>
    </lineage>
</organism>
<dbReference type="EMBL" id="CP023563">
    <property type="protein sequence ID" value="ATG52162.1"/>
    <property type="molecule type" value="Genomic_DNA"/>
</dbReference>
<proteinExistence type="predicted"/>
<dbReference type="Proteomes" id="UP000218165">
    <property type="component" value="Chromosome"/>
</dbReference>
<reference evidence="3" key="1">
    <citation type="submission" date="2017-09" db="EMBL/GenBank/DDBJ databases">
        <title>Brachybacterium sp. VM2412.</title>
        <authorList>
            <person name="Tak E.J."/>
            <person name="Bae J.-W."/>
        </authorList>
    </citation>
    <scope>NUCLEOTIDE SEQUENCE [LARGE SCALE GENOMIC DNA]</scope>
    <source>
        <strain evidence="3">VM2412</strain>
    </source>
</reference>
<sequence>MSRPENELVTATELTDPDGDALTITSDRAGTWITGSSGGDEVTVGPFPMGVLRAALTQQRLSSGSSRRGGPGR</sequence>
<evidence type="ECO:0000313" key="2">
    <source>
        <dbReference type="EMBL" id="ATG52162.1"/>
    </source>
</evidence>
<dbReference type="AlphaFoldDB" id="A0A291GQ54"/>
<keyword evidence="3" id="KW-1185">Reference proteome</keyword>
<protein>
    <submittedName>
        <fullName evidence="2">Uncharacterized protein</fullName>
    </submittedName>
</protein>
<name>A0A291GQ54_9MICO</name>
<evidence type="ECO:0000256" key="1">
    <source>
        <dbReference type="SAM" id="MobiDB-lite"/>
    </source>
</evidence>
<dbReference type="KEGG" id="brz:CFK38_11990"/>
<accession>A0A291GQ54</accession>
<gene>
    <name evidence="2" type="ORF">CFK38_11990</name>
</gene>
<feature type="region of interest" description="Disordered" evidence="1">
    <location>
        <begin position="1"/>
        <end position="22"/>
    </location>
</feature>
<evidence type="ECO:0000313" key="3">
    <source>
        <dbReference type="Proteomes" id="UP000218165"/>
    </source>
</evidence>